<dbReference type="InterPro" id="IPR011990">
    <property type="entry name" value="TPR-like_helical_dom_sf"/>
</dbReference>
<dbReference type="InterPro" id="IPR002885">
    <property type="entry name" value="PPR_rpt"/>
</dbReference>
<sequence>MHAAADVEAETEAEAAAAAAAASDDSKAHSVGLGMHIRGRSAFKEGLTDEDDPARFLFHQSLSQAALAGNWAAAEAAVEEMAQAGYVPGPRAYHALVFSYVKARNASGALGSIRQCWDAGITPLPETYAAVVAAHVAVGDLDTAEAVCASNRRAGVDCSKSWQQLVAALLRAGELEKANDMLSQGEAEGMQPSEAVYEALIQQMCLEHNLEGATNHLQAMKERGLQPSLAHYEPVISEHAIRGDTQEAQRLLIDLLSSNTTLPVGTLAVCYTVFEAQLRASQTVAEVTEYERRMKQMLLRHANLPAELYEVLSAMSREERAIPPVAMHTDQHGCTVLGAWVRFRLGQTDDPLPGEAQDPTAVGQPASGSSAAVSGTMDIDGVHVDPLLLSVVDPAGNPVAVSRMSVKELRAELVARRATVSGNKKDLAKRLQASGCF</sequence>
<dbReference type="AlphaFoldDB" id="E1ZJ69"/>
<dbReference type="SUPFAM" id="SSF68906">
    <property type="entry name" value="SAP domain"/>
    <property type="match status" value="1"/>
</dbReference>
<dbReference type="Gene3D" id="1.10.720.30">
    <property type="entry name" value="SAP domain"/>
    <property type="match status" value="1"/>
</dbReference>
<organism evidence="7">
    <name type="scientific">Chlorella variabilis</name>
    <name type="common">Green alga</name>
    <dbReference type="NCBI Taxonomy" id="554065"/>
    <lineage>
        <taxon>Eukaryota</taxon>
        <taxon>Viridiplantae</taxon>
        <taxon>Chlorophyta</taxon>
        <taxon>core chlorophytes</taxon>
        <taxon>Trebouxiophyceae</taxon>
        <taxon>Chlorellales</taxon>
        <taxon>Chlorellaceae</taxon>
        <taxon>Chlorella clade</taxon>
        <taxon>Chlorella</taxon>
    </lineage>
</organism>
<comment type="similarity">
    <text evidence="1">Belongs to the PPR family. P subfamily.</text>
</comment>
<gene>
    <name evidence="6" type="ORF">CHLNCDRAFT_135872</name>
</gene>
<feature type="region of interest" description="Disordered" evidence="4">
    <location>
        <begin position="348"/>
        <end position="374"/>
    </location>
</feature>
<evidence type="ECO:0000256" key="2">
    <source>
        <dbReference type="ARBA" id="ARBA00022737"/>
    </source>
</evidence>
<dbReference type="PROSITE" id="PS51375">
    <property type="entry name" value="PPR"/>
    <property type="match status" value="1"/>
</dbReference>
<name>E1ZJ69_CHLVA</name>
<dbReference type="EMBL" id="GL433848">
    <property type="protein sequence ID" value="EFN54289.1"/>
    <property type="molecule type" value="Genomic_DNA"/>
</dbReference>
<dbReference type="KEGG" id="cvr:CHLNCDRAFT_135872"/>
<dbReference type="SMART" id="SM00513">
    <property type="entry name" value="SAP"/>
    <property type="match status" value="1"/>
</dbReference>
<dbReference type="Pfam" id="PF13812">
    <property type="entry name" value="PPR_3"/>
    <property type="match status" value="1"/>
</dbReference>
<dbReference type="InterPro" id="IPR036361">
    <property type="entry name" value="SAP_dom_sf"/>
</dbReference>
<dbReference type="eggNOG" id="ENOG502QTVB">
    <property type="taxonomic scope" value="Eukaryota"/>
</dbReference>
<protein>
    <recommendedName>
        <fullName evidence="5">SAP domain-containing protein</fullName>
    </recommendedName>
</protein>
<keyword evidence="2" id="KW-0677">Repeat</keyword>
<dbReference type="Proteomes" id="UP000008141">
    <property type="component" value="Unassembled WGS sequence"/>
</dbReference>
<evidence type="ECO:0000256" key="3">
    <source>
        <dbReference type="PROSITE-ProRule" id="PRU00708"/>
    </source>
</evidence>
<reference evidence="6 7" key="1">
    <citation type="journal article" date="2010" name="Plant Cell">
        <title>The Chlorella variabilis NC64A genome reveals adaptation to photosymbiosis, coevolution with viruses, and cryptic sex.</title>
        <authorList>
            <person name="Blanc G."/>
            <person name="Duncan G."/>
            <person name="Agarkova I."/>
            <person name="Borodovsky M."/>
            <person name="Gurnon J."/>
            <person name="Kuo A."/>
            <person name="Lindquist E."/>
            <person name="Lucas S."/>
            <person name="Pangilinan J."/>
            <person name="Polle J."/>
            <person name="Salamov A."/>
            <person name="Terry A."/>
            <person name="Yamada T."/>
            <person name="Dunigan D.D."/>
            <person name="Grigoriev I.V."/>
            <person name="Claverie J.M."/>
            <person name="Van Etten J.L."/>
        </authorList>
    </citation>
    <scope>NUCLEOTIDE SEQUENCE [LARGE SCALE GENOMIC DNA]</scope>
    <source>
        <strain evidence="6 7">NC64A</strain>
    </source>
</reference>
<feature type="repeat" description="PPR" evidence="3">
    <location>
        <begin position="193"/>
        <end position="227"/>
    </location>
</feature>
<evidence type="ECO:0000256" key="1">
    <source>
        <dbReference type="ARBA" id="ARBA00007626"/>
    </source>
</evidence>
<dbReference type="PANTHER" id="PTHR47447">
    <property type="entry name" value="OS03G0856100 PROTEIN"/>
    <property type="match status" value="1"/>
</dbReference>
<feature type="domain" description="SAP" evidence="5">
    <location>
        <begin position="401"/>
        <end position="435"/>
    </location>
</feature>
<evidence type="ECO:0000256" key="4">
    <source>
        <dbReference type="SAM" id="MobiDB-lite"/>
    </source>
</evidence>
<evidence type="ECO:0000259" key="5">
    <source>
        <dbReference type="SMART" id="SM00513"/>
    </source>
</evidence>
<dbReference type="InParanoid" id="E1ZJ69"/>
<evidence type="ECO:0000313" key="6">
    <source>
        <dbReference type="EMBL" id="EFN54289.1"/>
    </source>
</evidence>
<dbReference type="OrthoDB" id="514979at2759"/>
<dbReference type="PANTHER" id="PTHR47447:SF25">
    <property type="entry name" value="SAP DOMAIN-CONTAINING PROTEIN"/>
    <property type="match status" value="1"/>
</dbReference>
<dbReference type="GeneID" id="17353758"/>
<dbReference type="Pfam" id="PF02037">
    <property type="entry name" value="SAP"/>
    <property type="match status" value="1"/>
</dbReference>
<dbReference type="Gene3D" id="1.25.40.10">
    <property type="entry name" value="Tetratricopeptide repeat domain"/>
    <property type="match status" value="2"/>
</dbReference>
<accession>E1ZJ69</accession>
<keyword evidence="7" id="KW-1185">Reference proteome</keyword>
<dbReference type="RefSeq" id="XP_005846391.1">
    <property type="nucleotide sequence ID" value="XM_005846329.1"/>
</dbReference>
<evidence type="ECO:0000313" key="7">
    <source>
        <dbReference type="Proteomes" id="UP000008141"/>
    </source>
</evidence>
<dbReference type="InterPro" id="IPR003034">
    <property type="entry name" value="SAP_dom"/>
</dbReference>
<proteinExistence type="inferred from homology"/>